<dbReference type="SMART" id="SM00700">
    <property type="entry name" value="JHBP"/>
    <property type="match status" value="1"/>
</dbReference>
<proteinExistence type="inferred from homology"/>
<dbReference type="GO" id="GO:0005615">
    <property type="term" value="C:extracellular space"/>
    <property type="evidence" value="ECO:0007669"/>
    <property type="project" value="TreeGrafter"/>
</dbReference>
<name>A0AA39KK55_9HYME</name>
<dbReference type="GO" id="GO:0007623">
    <property type="term" value="P:circadian rhythm"/>
    <property type="evidence" value="ECO:0007669"/>
    <property type="project" value="UniProtKB-ARBA"/>
</dbReference>
<dbReference type="PANTHER" id="PTHR11008:SF39">
    <property type="entry name" value="CIRCADIAN CLOCK-CONTROLLED PROTEIN-LIKE PROTEIN"/>
    <property type="match status" value="1"/>
</dbReference>
<evidence type="ECO:0000256" key="3">
    <source>
        <dbReference type="ARBA" id="ARBA00060902"/>
    </source>
</evidence>
<dbReference type="Pfam" id="PF06585">
    <property type="entry name" value="JHBP"/>
    <property type="match status" value="1"/>
</dbReference>
<dbReference type="Proteomes" id="UP001168990">
    <property type="component" value="Unassembled WGS sequence"/>
</dbReference>
<reference evidence="4" key="1">
    <citation type="journal article" date="2023" name="bioRxiv">
        <title>Scaffold-level genome assemblies of two parasitoid biocontrol wasps reveal the parthenogenesis mechanism and an associated novel virus.</title>
        <authorList>
            <person name="Inwood S."/>
            <person name="Skelly J."/>
            <person name="Guhlin J."/>
            <person name="Harrop T."/>
            <person name="Goldson S."/>
            <person name="Dearden P."/>
        </authorList>
    </citation>
    <scope>NUCLEOTIDE SEQUENCE</scope>
    <source>
        <strain evidence="4">Irish</strain>
        <tissue evidence="4">Whole body</tissue>
    </source>
</reference>
<keyword evidence="5" id="KW-1185">Reference proteome</keyword>
<keyword evidence="1" id="KW-0732">Signal</keyword>
<gene>
    <name evidence="4" type="ORF">PV328_002950</name>
</gene>
<organism evidence="4 5">
    <name type="scientific">Microctonus aethiopoides</name>
    <dbReference type="NCBI Taxonomy" id="144406"/>
    <lineage>
        <taxon>Eukaryota</taxon>
        <taxon>Metazoa</taxon>
        <taxon>Ecdysozoa</taxon>
        <taxon>Arthropoda</taxon>
        <taxon>Hexapoda</taxon>
        <taxon>Insecta</taxon>
        <taxon>Pterygota</taxon>
        <taxon>Neoptera</taxon>
        <taxon>Endopterygota</taxon>
        <taxon>Hymenoptera</taxon>
        <taxon>Apocrita</taxon>
        <taxon>Ichneumonoidea</taxon>
        <taxon>Braconidae</taxon>
        <taxon>Euphorinae</taxon>
        <taxon>Microctonus</taxon>
    </lineage>
</organism>
<evidence type="ECO:0000256" key="1">
    <source>
        <dbReference type="ARBA" id="ARBA00022729"/>
    </source>
</evidence>
<reference evidence="4" key="2">
    <citation type="submission" date="2023-03" db="EMBL/GenBank/DDBJ databases">
        <authorList>
            <person name="Inwood S.N."/>
            <person name="Skelly J.G."/>
            <person name="Guhlin J."/>
            <person name="Harrop T.W.R."/>
            <person name="Goldson S.G."/>
            <person name="Dearden P.K."/>
        </authorList>
    </citation>
    <scope>NUCLEOTIDE SEQUENCE</scope>
    <source>
        <strain evidence="4">Irish</strain>
        <tissue evidence="4">Whole body</tissue>
    </source>
</reference>
<dbReference type="PANTHER" id="PTHR11008">
    <property type="entry name" value="PROTEIN TAKEOUT-LIKE PROTEIN"/>
    <property type="match status" value="1"/>
</dbReference>
<dbReference type="InterPro" id="IPR038606">
    <property type="entry name" value="To_sf"/>
</dbReference>
<comment type="caution">
    <text evidence="4">The sequence shown here is derived from an EMBL/GenBank/DDBJ whole genome shotgun (WGS) entry which is preliminary data.</text>
</comment>
<dbReference type="InterPro" id="IPR010562">
    <property type="entry name" value="Haemolymph_juvenile_hormone-bd"/>
</dbReference>
<sequence length="274" mass="30537">MSNRLSLLISNRRPRTLTFSILRFNARVIPYASCHLLAAVITPTFAALPSYIKPCKKSDPNIDQCITNTIEGLRGKLKEGIPELDVPAIEPLTLEQIRLLRGPQGARLDINLTDIQVSGPSSFKVRELKANTENVTFAFKVSFDKLSFHGKYQMDARILLLRLTGNGDLTGNFSGYDSDVILRAQKIIKDNDTYLKFDKMEIGIKVGKANIYLSNLFGGDPILGPASNQLLNANSNLFLDEVRPVLEDALANLFTDVANKVTRSFTYRELFPDD</sequence>
<comment type="similarity">
    <text evidence="3">Belongs to the TO family.</text>
</comment>
<dbReference type="FunFam" id="3.15.10.30:FF:000001">
    <property type="entry name" value="Takeout-like protein 1"/>
    <property type="match status" value="1"/>
</dbReference>
<evidence type="ECO:0000313" key="4">
    <source>
        <dbReference type="EMBL" id="KAK0164306.1"/>
    </source>
</evidence>
<protein>
    <submittedName>
        <fullName evidence="4">Uncharacterized protein</fullName>
    </submittedName>
</protein>
<keyword evidence="2" id="KW-0090">Biological rhythms</keyword>
<dbReference type="AlphaFoldDB" id="A0AA39KK55"/>
<dbReference type="Gene3D" id="3.15.10.30">
    <property type="entry name" value="Haemolymph juvenile hormone binding protein"/>
    <property type="match status" value="1"/>
</dbReference>
<evidence type="ECO:0000256" key="2">
    <source>
        <dbReference type="ARBA" id="ARBA00023108"/>
    </source>
</evidence>
<evidence type="ECO:0000313" key="5">
    <source>
        <dbReference type="Proteomes" id="UP001168990"/>
    </source>
</evidence>
<dbReference type="EMBL" id="JAQQBS010001422">
    <property type="protein sequence ID" value="KAK0164306.1"/>
    <property type="molecule type" value="Genomic_DNA"/>
</dbReference>
<accession>A0AA39KK55</accession>